<feature type="transmembrane region" description="Helical" evidence="11">
    <location>
        <begin position="872"/>
        <end position="894"/>
    </location>
</feature>
<feature type="region of interest" description="Disordered" evidence="10">
    <location>
        <begin position="1035"/>
        <end position="1085"/>
    </location>
</feature>
<comment type="subcellular location">
    <subcellularLocation>
        <location evidence="1">Membrane</location>
        <topology evidence="1">Multi-pass membrane protein</topology>
    </subcellularLocation>
</comment>
<gene>
    <name evidence="13" type="ORF">OJAV_G00159030</name>
</gene>
<feature type="transmembrane region" description="Helical" evidence="11">
    <location>
        <begin position="51"/>
        <end position="78"/>
    </location>
</feature>
<feature type="transmembrane region" description="Helical" evidence="11">
    <location>
        <begin position="563"/>
        <end position="583"/>
    </location>
</feature>
<evidence type="ECO:0000256" key="7">
    <source>
        <dbReference type="ARBA" id="ARBA00023136"/>
    </source>
</evidence>
<sequence>MINHSSTEAWTFINASDPTLTVPTRAANRSSMEAYLQKLAHFDEGLYNDFYGLWITLIVVNCLIFLVGMVLNTVALYVFCFRTNPKTSSVIYTINLAVTDLMVNLSLPTRILLYYSGGACLTCSYMHIFSYFVNMYCSILFLTCICVDRYLTIVQVEASRRWRNSSVAKCVCISVWLFAIVVTYSSLSTAFQNTGCCIAKLLILTITEFFLPYVIILVFTLRIMWALIDRRLMQQSRERRQKAVQLLATVLVIFTICFTPFHVRQVWVYFYPDMPYNVIVYHLTVTLSSLNSCMDPIVYCFVTNNFQATVRHLFRRAEPERTSGEIRSKTQTVDMGKDAQEIEATDFSEIKRPKENAEDEESERHVEVEEERRTARIPLHRWVMHAAVMFGREFCYAMETALVTPVLLQIGLPEQYYSLTWFLSPILGLLFTPVIGSASDRCRLRWGRRRPFVLALCLGVLLGVALFLNGSLIGLSIGDSPNSQPIGIVLTVLGVVVLDFSADASEGPIRAYLLDVADTEEQDMALNIHGLSAGLGGAVGYMLGGLDWTGTALGRAFKSQEQVLFLFAGIIFIVSVTLHMLSIPEHHFASKRLKEAGDGDDTSQLSLKPGGSVALPLSVIPEEDVFIGDVESHPNREEADFLVIDKTRSKSDSVLAMPDATIHLDPDLDLESQASCGVKDTHAGQEMKAVNGILAPASSDSSNVVKGNPSAKLGNRTAAVTVSARPHRPTFYRQPSFTFSYYGRVGAQRCRLRHARPFNPRPITTSRSLNDLRDIRKPLRRKKLQLSVSTLSSEGSSTEGGPDLGRTVQLLWLSMFMMPKQLWRLCVCHLLTWFSIIAEAVFYTDFMGQVVYEGSPTAQANSTELQNYHKGVQMGCWGLVVYAATAAACSAILQKSLDNFDLSIKVIYIVGTLSFSVGTAVMAVFPNVYVTMIMISTMGVISMSISYCPYALLGQYHEIKEYITHSPANTRRGFGIDCAILSCQVYISQILVASALGSVVDAVDSVRVIPIVASGGSFLGFLTAFFLVIYPDPEPDSSESEQSLDSLPAEEDQTSEKAEDQRPTVLSLTDGTGVGDSLKRTENIA</sequence>
<name>A0A437CJ16_ORYJA</name>
<feature type="transmembrane region" description="Helical" evidence="11">
    <location>
        <begin position="246"/>
        <end position="267"/>
    </location>
</feature>
<feature type="transmembrane region" description="Helical" evidence="11">
    <location>
        <begin position="418"/>
        <end position="439"/>
    </location>
</feature>
<dbReference type="PRINTS" id="PR00237">
    <property type="entry name" value="GPCRRHODOPSN"/>
</dbReference>
<dbReference type="GO" id="GO:0008506">
    <property type="term" value="F:sucrose:proton symporter activity"/>
    <property type="evidence" value="ECO:0007669"/>
    <property type="project" value="TreeGrafter"/>
</dbReference>
<reference evidence="13 14" key="2">
    <citation type="submission" date="2019-01" db="EMBL/GenBank/DDBJ databases">
        <title>A chromosome length genome reference of the Java medaka (oryzias javanicus).</title>
        <authorList>
            <person name="Herpin A."/>
            <person name="Takehana Y."/>
            <person name="Naruse K."/>
            <person name="Ansai S."/>
            <person name="Kawaguchi M."/>
        </authorList>
    </citation>
    <scope>NUCLEOTIDE SEQUENCE [LARGE SCALE GENOMIC DNA]</scope>
    <source>
        <strain evidence="13">RS831</strain>
        <tissue evidence="13">Whole body</tissue>
    </source>
</reference>
<keyword evidence="6 11" id="KW-1133">Transmembrane helix</keyword>
<feature type="transmembrane region" description="Helical" evidence="11">
    <location>
        <begin position="931"/>
        <end position="953"/>
    </location>
</feature>
<feature type="transmembrane region" description="Helical" evidence="11">
    <location>
        <begin position="90"/>
        <end position="108"/>
    </location>
</feature>
<feature type="transmembrane region" description="Helical" evidence="11">
    <location>
        <begin position="906"/>
        <end position="925"/>
    </location>
</feature>
<dbReference type="AlphaFoldDB" id="A0A437CJ16"/>
<comment type="similarity">
    <text evidence="8">Belongs to the glycoside-pentoside-hexuronide (GPH) cation symporter transporter (TC 2.A.2) family.</text>
</comment>
<evidence type="ECO:0000256" key="11">
    <source>
        <dbReference type="SAM" id="Phobius"/>
    </source>
</evidence>
<keyword evidence="4 9" id="KW-0812">Transmembrane</keyword>
<dbReference type="PANTHER" id="PTHR19432:SF7">
    <property type="entry name" value="SOLUTE CARRIER FAMILY 45 MEMBER 4"/>
    <property type="match status" value="1"/>
</dbReference>
<evidence type="ECO:0000256" key="3">
    <source>
        <dbReference type="ARBA" id="ARBA00022553"/>
    </source>
</evidence>
<dbReference type="PANTHER" id="PTHR19432">
    <property type="entry name" value="SUGAR TRANSPORTER"/>
    <property type="match status" value="1"/>
</dbReference>
<dbReference type="Pfam" id="PF00001">
    <property type="entry name" value="7tm_1"/>
    <property type="match status" value="1"/>
</dbReference>
<accession>A0A437CJ16</accession>
<dbReference type="Gene3D" id="1.20.1250.20">
    <property type="entry name" value="MFS general substrate transporter like domains"/>
    <property type="match status" value="2"/>
</dbReference>
<feature type="region of interest" description="Disordered" evidence="10">
    <location>
        <begin position="348"/>
        <end position="369"/>
    </location>
</feature>
<dbReference type="InterPro" id="IPR017452">
    <property type="entry name" value="GPCR_Rhodpsn_7TM"/>
</dbReference>
<reference evidence="13 14" key="1">
    <citation type="submission" date="2018-11" db="EMBL/GenBank/DDBJ databases">
        <authorList>
            <person name="Lopez-Roques C."/>
            <person name="Donnadieu C."/>
            <person name="Bouchez O."/>
            <person name="Klopp C."/>
            <person name="Cabau C."/>
            <person name="Zahm M."/>
        </authorList>
    </citation>
    <scope>NUCLEOTIDE SEQUENCE [LARGE SCALE GENOMIC DNA]</scope>
    <source>
        <strain evidence="13">RS831</strain>
        <tissue evidence="13">Whole body</tissue>
    </source>
</reference>
<feature type="transmembrane region" description="Helical" evidence="11">
    <location>
        <begin position="128"/>
        <end position="147"/>
    </location>
</feature>
<dbReference type="GO" id="GO:0004930">
    <property type="term" value="F:G protein-coupled receptor activity"/>
    <property type="evidence" value="ECO:0007669"/>
    <property type="project" value="UniProtKB-KW"/>
</dbReference>
<feature type="transmembrane region" description="Helical" evidence="11">
    <location>
        <begin position="199"/>
        <end position="225"/>
    </location>
</feature>
<feature type="domain" description="G-protein coupled receptors family 1 profile" evidence="12">
    <location>
        <begin position="71"/>
        <end position="299"/>
    </location>
</feature>
<feature type="transmembrane region" description="Helical" evidence="11">
    <location>
        <begin position="451"/>
        <end position="473"/>
    </location>
</feature>
<dbReference type="PROSITE" id="PS50262">
    <property type="entry name" value="G_PROTEIN_RECEP_F1_2"/>
    <property type="match status" value="1"/>
</dbReference>
<evidence type="ECO:0000256" key="4">
    <source>
        <dbReference type="ARBA" id="ARBA00022692"/>
    </source>
</evidence>
<proteinExistence type="inferred from homology"/>
<dbReference type="GO" id="GO:0016020">
    <property type="term" value="C:membrane"/>
    <property type="evidence" value="ECO:0007669"/>
    <property type="project" value="UniProtKB-SubCell"/>
</dbReference>
<dbReference type="Pfam" id="PF13347">
    <property type="entry name" value="MFS_2"/>
    <property type="match status" value="1"/>
</dbReference>
<evidence type="ECO:0000259" key="12">
    <source>
        <dbReference type="PROSITE" id="PS50262"/>
    </source>
</evidence>
<dbReference type="InterPro" id="IPR036259">
    <property type="entry name" value="MFS_trans_sf"/>
</dbReference>
<keyword evidence="9" id="KW-0297">G-protein coupled receptor</keyword>
<evidence type="ECO:0000256" key="1">
    <source>
        <dbReference type="ARBA" id="ARBA00004141"/>
    </source>
</evidence>
<dbReference type="CDD" id="cd15163">
    <property type="entry name" value="7tmA_GPR20"/>
    <property type="match status" value="1"/>
</dbReference>
<keyword evidence="14" id="KW-1185">Reference proteome</keyword>
<keyword evidence="3" id="KW-0597">Phosphoprotein</keyword>
<dbReference type="Gene3D" id="1.20.1070.10">
    <property type="entry name" value="Rhodopsin 7-helix transmembrane proteins"/>
    <property type="match status" value="1"/>
</dbReference>
<evidence type="ECO:0000256" key="6">
    <source>
        <dbReference type="ARBA" id="ARBA00022989"/>
    </source>
</evidence>
<comment type="similarity">
    <text evidence="9">Belongs to the G-protein coupled receptor 1 family.</text>
</comment>
<evidence type="ECO:0000256" key="8">
    <source>
        <dbReference type="ARBA" id="ARBA00038193"/>
    </source>
</evidence>
<feature type="transmembrane region" description="Helical" evidence="11">
    <location>
        <begin position="279"/>
        <end position="302"/>
    </location>
</feature>
<dbReference type="InterPro" id="IPR000276">
    <property type="entry name" value="GPCR_Rhodpsn"/>
</dbReference>
<keyword evidence="7 11" id="KW-0472">Membrane</keyword>
<feature type="transmembrane region" description="Helical" evidence="11">
    <location>
        <begin position="485"/>
        <end position="504"/>
    </location>
</feature>
<feature type="transmembrane region" description="Helical" evidence="11">
    <location>
        <begin position="524"/>
        <end position="543"/>
    </location>
</feature>
<keyword evidence="5" id="KW-0769">Symport</keyword>
<evidence type="ECO:0000256" key="5">
    <source>
        <dbReference type="ARBA" id="ARBA00022847"/>
    </source>
</evidence>
<feature type="transmembrane region" description="Helical" evidence="11">
    <location>
        <begin position="822"/>
        <end position="843"/>
    </location>
</feature>
<keyword evidence="9" id="KW-0675">Receptor</keyword>
<keyword evidence="9" id="KW-0807">Transducer</keyword>
<evidence type="ECO:0000313" key="14">
    <source>
        <dbReference type="Proteomes" id="UP000283210"/>
    </source>
</evidence>
<evidence type="ECO:0000256" key="2">
    <source>
        <dbReference type="ARBA" id="ARBA00022448"/>
    </source>
</evidence>
<feature type="transmembrane region" description="Helical" evidence="11">
    <location>
        <begin position="974"/>
        <end position="996"/>
    </location>
</feature>
<feature type="transmembrane region" description="Helical" evidence="11">
    <location>
        <begin position="167"/>
        <end position="187"/>
    </location>
</feature>
<dbReference type="Proteomes" id="UP000283210">
    <property type="component" value="Chromosome 16"/>
</dbReference>
<keyword evidence="2" id="KW-0813">Transport</keyword>
<dbReference type="PROSITE" id="PS00237">
    <property type="entry name" value="G_PROTEIN_RECEP_F1_1"/>
    <property type="match status" value="1"/>
</dbReference>
<dbReference type="FunFam" id="1.20.1250.20:FF:000069">
    <property type="entry name" value="Solute carrier family 45 member 4"/>
    <property type="match status" value="1"/>
</dbReference>
<evidence type="ECO:0000256" key="10">
    <source>
        <dbReference type="SAM" id="MobiDB-lite"/>
    </source>
</evidence>
<protein>
    <recommendedName>
        <fullName evidence="12">G-protein coupled receptors family 1 profile domain-containing protein</fullName>
    </recommendedName>
</protein>
<evidence type="ECO:0000256" key="9">
    <source>
        <dbReference type="RuleBase" id="RU000688"/>
    </source>
</evidence>
<dbReference type="SUPFAM" id="SSF81321">
    <property type="entry name" value="Family A G protein-coupled receptor-like"/>
    <property type="match status" value="1"/>
</dbReference>
<dbReference type="EMBL" id="CM012452">
    <property type="protein sequence ID" value="RVE62637.1"/>
    <property type="molecule type" value="Genomic_DNA"/>
</dbReference>
<dbReference type="OrthoDB" id="28755at2759"/>
<feature type="transmembrane region" description="Helical" evidence="11">
    <location>
        <begin position="1008"/>
        <end position="1030"/>
    </location>
</feature>
<feature type="transmembrane region" description="Helical" evidence="11">
    <location>
        <begin position="394"/>
        <end position="412"/>
    </location>
</feature>
<organism evidence="13 14">
    <name type="scientific">Oryzias javanicus</name>
    <name type="common">Javanese ricefish</name>
    <name type="synonym">Aplocheilus javanicus</name>
    <dbReference type="NCBI Taxonomy" id="123683"/>
    <lineage>
        <taxon>Eukaryota</taxon>
        <taxon>Metazoa</taxon>
        <taxon>Chordata</taxon>
        <taxon>Craniata</taxon>
        <taxon>Vertebrata</taxon>
        <taxon>Euteleostomi</taxon>
        <taxon>Actinopterygii</taxon>
        <taxon>Neopterygii</taxon>
        <taxon>Teleostei</taxon>
        <taxon>Neoteleostei</taxon>
        <taxon>Acanthomorphata</taxon>
        <taxon>Ovalentaria</taxon>
        <taxon>Atherinomorphae</taxon>
        <taxon>Beloniformes</taxon>
        <taxon>Adrianichthyidae</taxon>
        <taxon>Oryziinae</taxon>
        <taxon>Oryzias</taxon>
    </lineage>
</organism>
<dbReference type="SUPFAM" id="SSF103473">
    <property type="entry name" value="MFS general substrate transporter"/>
    <property type="match status" value="1"/>
</dbReference>
<evidence type="ECO:0000313" key="13">
    <source>
        <dbReference type="EMBL" id="RVE62637.1"/>
    </source>
</evidence>